<comment type="caution">
    <text evidence="1">The sequence shown here is derived from an EMBL/GenBank/DDBJ whole genome shotgun (WGS) entry which is preliminary data.</text>
</comment>
<sequence>MTKIITLQQDKRPVIVEDSWLVLRPELDDNNQSGHVSHDAIAAAAAQSGKVLFPLHAWEAHRDGLLAQRKPENTGVWLAPDDDPLALEGQLDRLGLVAIDFPVFRDGRGYSSAYLLRTRLKYQGELRAIGDVLRDQLNAMRRCGFDSFAVRADKNIEDALNGFSELTVQYQGTLDEPLPLFRRARGIAGVQEHA</sequence>
<accession>A0ACD3SKL5</accession>
<proteinExistence type="predicted"/>
<reference evidence="1" key="1">
    <citation type="submission" date="2019-05" db="EMBL/GenBank/DDBJ databases">
        <title>Revised genome assembly of Burkholderiaceae (previously Ralstonia) sp. PBA.</title>
        <authorList>
            <person name="Gan H.M."/>
        </authorList>
    </citation>
    <scope>NUCLEOTIDE SEQUENCE</scope>
    <source>
        <strain evidence="1">PBA</strain>
    </source>
</reference>
<keyword evidence="2" id="KW-1185">Reference proteome</keyword>
<name>A0ACD3SKL5_9BURK</name>
<dbReference type="Proteomes" id="UP000004277">
    <property type="component" value="Unassembled WGS sequence"/>
</dbReference>
<gene>
    <name evidence="1" type="ORF">MW7_016630</name>
</gene>
<evidence type="ECO:0000313" key="2">
    <source>
        <dbReference type="Proteomes" id="UP000004277"/>
    </source>
</evidence>
<evidence type="ECO:0000313" key="1">
    <source>
        <dbReference type="EMBL" id="TMS56703.1"/>
    </source>
</evidence>
<protein>
    <submittedName>
        <fullName evidence="1">DUF934 domain-containing protein</fullName>
    </submittedName>
</protein>
<organism evidence="1 2">
    <name type="scientific">Imbroritus primus</name>
    <dbReference type="NCBI Taxonomy" id="3058603"/>
    <lineage>
        <taxon>Bacteria</taxon>
        <taxon>Pseudomonadati</taxon>
        <taxon>Pseudomonadota</taxon>
        <taxon>Betaproteobacteria</taxon>
        <taxon>Burkholderiales</taxon>
        <taxon>Burkholderiaceae</taxon>
        <taxon>Imbroritus</taxon>
    </lineage>
</organism>
<dbReference type="EMBL" id="AKCV02000026">
    <property type="protein sequence ID" value="TMS56703.1"/>
    <property type="molecule type" value="Genomic_DNA"/>
</dbReference>